<dbReference type="Pfam" id="PF00582">
    <property type="entry name" value="Usp"/>
    <property type="match status" value="1"/>
</dbReference>
<evidence type="ECO:0000259" key="3">
    <source>
        <dbReference type="Pfam" id="PF00582"/>
    </source>
</evidence>
<feature type="region of interest" description="Disordered" evidence="2">
    <location>
        <begin position="1"/>
        <end position="35"/>
    </location>
</feature>
<dbReference type="PANTHER" id="PTHR46268:SF6">
    <property type="entry name" value="UNIVERSAL STRESS PROTEIN UP12"/>
    <property type="match status" value="1"/>
</dbReference>
<name>A0AAT9HKR8_9ACTN</name>
<evidence type="ECO:0000256" key="2">
    <source>
        <dbReference type="SAM" id="MobiDB-lite"/>
    </source>
</evidence>
<accession>A0AAT9HKR8</accession>
<dbReference type="InterPro" id="IPR006015">
    <property type="entry name" value="Universal_stress_UspA"/>
</dbReference>
<dbReference type="Gene3D" id="3.40.50.12370">
    <property type="match status" value="1"/>
</dbReference>
<gene>
    <name evidence="4" type="ORF">SHKM778_42560</name>
</gene>
<reference evidence="4" key="2">
    <citation type="submission" date="2024-07" db="EMBL/GenBank/DDBJ databases">
        <title>Streptomyces haneummycinica sp. nov., a new antibiotic-producing actinobacterium isolated from marine sediment.</title>
        <authorList>
            <person name="Uemura M."/>
            <person name="Hamada M."/>
            <person name="Hirano S."/>
            <person name="Kobayashi K."/>
            <person name="Ohshiro T."/>
            <person name="Kobayashi T."/>
            <person name="Terahara T."/>
        </authorList>
    </citation>
    <scope>NUCLEOTIDE SEQUENCE</scope>
    <source>
        <strain evidence="4">KM77-8</strain>
    </source>
</reference>
<feature type="domain" description="UspA" evidence="3">
    <location>
        <begin position="44"/>
        <end position="167"/>
    </location>
</feature>
<reference evidence="4" key="1">
    <citation type="submission" date="2024-06" db="EMBL/GenBank/DDBJ databases">
        <authorList>
            <consortium name="consrtm"/>
            <person name="Uemura M."/>
            <person name="Terahara T."/>
        </authorList>
    </citation>
    <scope>NUCLEOTIDE SEQUENCE</scope>
    <source>
        <strain evidence="4">KM77-8</strain>
    </source>
</reference>
<dbReference type="SUPFAM" id="SSF52402">
    <property type="entry name" value="Adenine nucleotide alpha hydrolases-like"/>
    <property type="match status" value="1"/>
</dbReference>
<sequence>MALRRDPVAPVPGHRPRATLMNGEKSSGGAPDAVTGCRRRRRFPESLAAAEWAAREAVRRDRPLRLLHVRNWSPRRAEAETAHAAERRRGRDVLRQAEERARRACPGVLVYDEQVEGPASAALVKAAADAEPLVLGSRGSGRMTGLLVGSVALEVVARASGPVVLVRADGTAAEARETDGGGRRDVVLGADVTQPCDEVIEFAFEAARRAARG</sequence>
<dbReference type="EMBL" id="AP035768">
    <property type="protein sequence ID" value="BFO17868.1"/>
    <property type="molecule type" value="Genomic_DNA"/>
</dbReference>
<evidence type="ECO:0000313" key="4">
    <source>
        <dbReference type="EMBL" id="BFO17868.1"/>
    </source>
</evidence>
<dbReference type="PRINTS" id="PR01438">
    <property type="entry name" value="UNVRSLSTRESS"/>
</dbReference>
<dbReference type="InterPro" id="IPR006016">
    <property type="entry name" value="UspA"/>
</dbReference>
<organism evidence="4">
    <name type="scientific">Streptomyces haneummycinicus</name>
    <dbReference type="NCBI Taxonomy" id="3074435"/>
    <lineage>
        <taxon>Bacteria</taxon>
        <taxon>Bacillati</taxon>
        <taxon>Actinomycetota</taxon>
        <taxon>Actinomycetes</taxon>
        <taxon>Kitasatosporales</taxon>
        <taxon>Streptomycetaceae</taxon>
        <taxon>Streptomyces</taxon>
    </lineage>
</organism>
<dbReference type="PANTHER" id="PTHR46268">
    <property type="entry name" value="STRESS RESPONSE PROTEIN NHAX"/>
    <property type="match status" value="1"/>
</dbReference>
<proteinExistence type="inferred from homology"/>
<evidence type="ECO:0000256" key="1">
    <source>
        <dbReference type="ARBA" id="ARBA00008791"/>
    </source>
</evidence>
<comment type="similarity">
    <text evidence="1">Belongs to the universal stress protein A family.</text>
</comment>
<protein>
    <recommendedName>
        <fullName evidence="3">UspA domain-containing protein</fullName>
    </recommendedName>
</protein>
<dbReference type="AlphaFoldDB" id="A0AAT9HKR8"/>